<organism evidence="4 5">
    <name type="scientific">Chitinivorax tropicus</name>
    <dbReference type="NCBI Taxonomy" id="714531"/>
    <lineage>
        <taxon>Bacteria</taxon>
        <taxon>Pseudomonadati</taxon>
        <taxon>Pseudomonadota</taxon>
        <taxon>Betaproteobacteria</taxon>
        <taxon>Chitinivorax</taxon>
    </lineage>
</organism>
<dbReference type="CDD" id="cd04301">
    <property type="entry name" value="NAT_SF"/>
    <property type="match status" value="1"/>
</dbReference>
<feature type="domain" description="N-acetyltransferase" evidence="3">
    <location>
        <begin position="35"/>
        <end position="188"/>
    </location>
</feature>
<dbReference type="AlphaFoldDB" id="A0A840MN59"/>
<keyword evidence="4" id="KW-0689">Ribosomal protein</keyword>
<comment type="caution">
    <text evidence="4">The sequence shown here is derived from an EMBL/GenBank/DDBJ whole genome shotgun (WGS) entry which is preliminary data.</text>
</comment>
<dbReference type="InterPro" id="IPR000182">
    <property type="entry name" value="GNAT_dom"/>
</dbReference>
<evidence type="ECO:0000256" key="2">
    <source>
        <dbReference type="ARBA" id="ARBA00023315"/>
    </source>
</evidence>
<sequence>MESFDKAPGFLHTGALSPTKPTDHMPFATPIIVRVDFDNLAHARDFLTLLDHYAHHPMGGGTGLSPYAKAHLIERLQDRLDFVALLAYVDGHPAGLINLIEGFSTFSARPVLNIHDIVVHQDFRGQGIAKQLLLAAEHIAHERDCCKLTLEVLSGNQLARQLYEKVGYQAYTLDPAMGQAMFFEKKLPAATQAG</sequence>
<evidence type="ECO:0000259" key="3">
    <source>
        <dbReference type="PROSITE" id="PS51186"/>
    </source>
</evidence>
<dbReference type="InterPro" id="IPR050680">
    <property type="entry name" value="YpeA/RimI_acetyltransf"/>
</dbReference>
<proteinExistence type="predicted"/>
<dbReference type="Proteomes" id="UP000575898">
    <property type="component" value="Unassembled WGS sequence"/>
</dbReference>
<dbReference type="SUPFAM" id="SSF55729">
    <property type="entry name" value="Acyl-CoA N-acyltransferases (Nat)"/>
    <property type="match status" value="1"/>
</dbReference>
<dbReference type="GO" id="GO:0016747">
    <property type="term" value="F:acyltransferase activity, transferring groups other than amino-acyl groups"/>
    <property type="evidence" value="ECO:0007669"/>
    <property type="project" value="InterPro"/>
</dbReference>
<dbReference type="PANTHER" id="PTHR43420">
    <property type="entry name" value="ACETYLTRANSFERASE"/>
    <property type="match status" value="1"/>
</dbReference>
<accession>A0A840MN59</accession>
<dbReference type="PANTHER" id="PTHR43420:SF44">
    <property type="entry name" value="ACETYLTRANSFERASE YPEA"/>
    <property type="match status" value="1"/>
</dbReference>
<keyword evidence="1" id="KW-0808">Transferase</keyword>
<evidence type="ECO:0000256" key="1">
    <source>
        <dbReference type="ARBA" id="ARBA00022679"/>
    </source>
</evidence>
<dbReference type="Gene3D" id="3.40.630.30">
    <property type="match status" value="1"/>
</dbReference>
<dbReference type="Pfam" id="PF00583">
    <property type="entry name" value="Acetyltransf_1"/>
    <property type="match status" value="1"/>
</dbReference>
<protein>
    <submittedName>
        <fullName evidence="4">Ribosomal protein S18 acetylase RimI-like enzyme</fullName>
    </submittedName>
</protein>
<keyword evidence="4" id="KW-0687">Ribonucleoprotein</keyword>
<keyword evidence="2" id="KW-0012">Acyltransferase</keyword>
<dbReference type="InterPro" id="IPR016181">
    <property type="entry name" value="Acyl_CoA_acyltransferase"/>
</dbReference>
<evidence type="ECO:0000313" key="5">
    <source>
        <dbReference type="Proteomes" id="UP000575898"/>
    </source>
</evidence>
<evidence type="ECO:0000313" key="4">
    <source>
        <dbReference type="EMBL" id="MBB5020078.1"/>
    </source>
</evidence>
<dbReference type="PROSITE" id="PS51186">
    <property type="entry name" value="GNAT"/>
    <property type="match status" value="1"/>
</dbReference>
<reference evidence="4 5" key="1">
    <citation type="submission" date="2020-08" db="EMBL/GenBank/DDBJ databases">
        <title>Genomic Encyclopedia of Type Strains, Phase IV (KMG-IV): sequencing the most valuable type-strain genomes for metagenomic binning, comparative biology and taxonomic classification.</title>
        <authorList>
            <person name="Goeker M."/>
        </authorList>
    </citation>
    <scope>NUCLEOTIDE SEQUENCE [LARGE SCALE GENOMIC DNA]</scope>
    <source>
        <strain evidence="4 5">DSM 27165</strain>
    </source>
</reference>
<name>A0A840MN59_9PROT</name>
<gene>
    <name evidence="4" type="ORF">HNQ59_003391</name>
</gene>
<dbReference type="EMBL" id="JACHHY010000024">
    <property type="protein sequence ID" value="MBB5020078.1"/>
    <property type="molecule type" value="Genomic_DNA"/>
</dbReference>
<dbReference type="GO" id="GO:0005840">
    <property type="term" value="C:ribosome"/>
    <property type="evidence" value="ECO:0007669"/>
    <property type="project" value="UniProtKB-KW"/>
</dbReference>
<keyword evidence="5" id="KW-1185">Reference proteome</keyword>